<evidence type="ECO:0000259" key="17">
    <source>
        <dbReference type="PROSITE" id="PS50112"/>
    </source>
</evidence>
<evidence type="ECO:0000256" key="15">
    <source>
        <dbReference type="ARBA" id="ARBA00081350"/>
    </source>
</evidence>
<dbReference type="InterPro" id="IPR035965">
    <property type="entry name" value="PAS-like_dom_sf"/>
</dbReference>
<evidence type="ECO:0000256" key="1">
    <source>
        <dbReference type="ARBA" id="ARBA00013081"/>
    </source>
</evidence>
<dbReference type="InterPro" id="IPR013656">
    <property type="entry name" value="PAS_4"/>
</dbReference>
<dbReference type="Pfam" id="PF01590">
    <property type="entry name" value="GAF"/>
    <property type="match status" value="1"/>
</dbReference>
<evidence type="ECO:0000256" key="13">
    <source>
        <dbReference type="ARBA" id="ARBA00056274"/>
    </source>
</evidence>
<keyword evidence="6" id="KW-0418">Kinase</keyword>
<dbReference type="Proteomes" id="UP000253507">
    <property type="component" value="Unassembled WGS sequence"/>
</dbReference>
<gene>
    <name evidence="18" type="ORF">DQ392_00795</name>
</gene>
<dbReference type="InterPro" id="IPR036457">
    <property type="entry name" value="PPM-type-like_dom_sf"/>
</dbReference>
<sequence>MEGSAQGRKVAVVVRNREEPPAGDVDGAPVAGEGPQGVSLSPPGGLLDVLGVGAVVLDARGRIVLWSPQAEELFGYSAEEALGSYAAPLLVPDEQRDLVLGLFDQVLRSGRSWAGSFPVKLRNGKVKPLEFRNMRLNDDQGAVFGLGLITDQATLREVERDLAFSARLVQQSPMGIAVMDTALRYVSVNPTLTQLDGVGVEEHLGRSVHDVLPHGHAGKAERVMRQVLETGEPVIDQEVLGGETSRGEGRAWSVSVFRLDDAGGRPLGLSVSVTDITERHQAALQAEAARQRLSHLAEASVRIGTTLGLEQTARELAEVAVPDLADIAAVDVLDAAVSDQPVRIPEEETATFRALALALAYPTVAADAADLPGHVARYGADRLVTRCVATAEPVAVPAVRPEDLLHIARDEESAALLARAGVHSYLAVPLIARGEVLGALDLKRSRNPKPFDRDDTVLACELAGRAAVCIDNARLYRQQHNIALTLQRSMLPTPAATATRLRVASRYQPAGAHSEVGGDWFDVLELEQDRTALVVGDVMGSGINAAATMGRLRTATQTLARLSLPPHDVLGHLDRITIGLDPYIATCLYAVYDPAEGRCRIASAGHLPPVLVPARGEPRLVGPPEGAPLGTGLGEYGTTTVGLEAGDRLVLYTDGLVETRRDDIEDRLGVLLDLLRPGGPGAAESLEETCDRLLKTLRHPDNHDDVALLVTSPRP</sequence>
<dbReference type="InterPro" id="IPR000014">
    <property type="entry name" value="PAS"/>
</dbReference>
<accession>A0A367F631</accession>
<dbReference type="InterPro" id="IPR001932">
    <property type="entry name" value="PPM-type_phosphatase-like_dom"/>
</dbReference>
<keyword evidence="7" id="KW-0378">Hydrolase</keyword>
<dbReference type="SUPFAM" id="SSF55781">
    <property type="entry name" value="GAF domain-like"/>
    <property type="match status" value="1"/>
</dbReference>
<dbReference type="EC" id="3.1.3.16" evidence="1"/>
<dbReference type="SUPFAM" id="SSF55785">
    <property type="entry name" value="PYP-like sensor domain (PAS domain)"/>
    <property type="match status" value="2"/>
</dbReference>
<organism evidence="18 19">
    <name type="scientific">Streptomyces reniochalinae</name>
    <dbReference type="NCBI Taxonomy" id="2250578"/>
    <lineage>
        <taxon>Bacteria</taxon>
        <taxon>Bacillati</taxon>
        <taxon>Actinomycetota</taxon>
        <taxon>Actinomycetes</taxon>
        <taxon>Kitasatosporales</taxon>
        <taxon>Streptomycetaceae</taxon>
        <taxon>Streptomyces</taxon>
    </lineage>
</organism>
<dbReference type="GO" id="GO:0004722">
    <property type="term" value="F:protein serine/threonine phosphatase activity"/>
    <property type="evidence" value="ECO:0007669"/>
    <property type="project" value="UniProtKB-EC"/>
</dbReference>
<evidence type="ECO:0000256" key="6">
    <source>
        <dbReference type="ARBA" id="ARBA00022777"/>
    </source>
</evidence>
<keyword evidence="2" id="KW-0597">Phosphoprotein</keyword>
<dbReference type="InterPro" id="IPR003018">
    <property type="entry name" value="GAF"/>
</dbReference>
<evidence type="ECO:0000256" key="10">
    <source>
        <dbReference type="ARBA" id="ARBA00022912"/>
    </source>
</evidence>
<evidence type="ECO:0000256" key="3">
    <source>
        <dbReference type="ARBA" id="ARBA00022679"/>
    </source>
</evidence>
<dbReference type="Gene3D" id="3.30.450.20">
    <property type="entry name" value="PAS domain"/>
    <property type="match status" value="2"/>
</dbReference>
<evidence type="ECO:0000256" key="14">
    <source>
        <dbReference type="ARBA" id="ARBA00075117"/>
    </source>
</evidence>
<evidence type="ECO:0000313" key="19">
    <source>
        <dbReference type="Proteomes" id="UP000253507"/>
    </source>
</evidence>
<dbReference type="PANTHER" id="PTHR43156:SF2">
    <property type="entry name" value="STAGE II SPORULATION PROTEIN E"/>
    <property type="match status" value="1"/>
</dbReference>
<dbReference type="FunFam" id="3.30.450.20:FF:000120">
    <property type="entry name" value="PAS domain S-box protein"/>
    <property type="match status" value="1"/>
</dbReference>
<dbReference type="GO" id="GO:0046872">
    <property type="term" value="F:metal ion binding"/>
    <property type="evidence" value="ECO:0007669"/>
    <property type="project" value="UniProtKB-KW"/>
</dbReference>
<protein>
    <recommendedName>
        <fullName evidence="1">protein-serine/threonine phosphatase</fullName>
        <ecNumber evidence="1">3.1.3.16</ecNumber>
    </recommendedName>
    <alternativeName>
        <fullName evidence="15">Protein-serine/threonine phosphatase</fullName>
    </alternativeName>
    <alternativeName>
        <fullName evidence="14">Serine/threonine-protein kinase</fullName>
    </alternativeName>
</protein>
<dbReference type="Gene3D" id="3.30.450.40">
    <property type="match status" value="1"/>
</dbReference>
<evidence type="ECO:0000256" key="7">
    <source>
        <dbReference type="ARBA" id="ARBA00022801"/>
    </source>
</evidence>
<evidence type="ECO:0000256" key="11">
    <source>
        <dbReference type="ARBA" id="ARBA00023211"/>
    </source>
</evidence>
<dbReference type="FunFam" id="3.60.40.10:FF:000005">
    <property type="entry name" value="Serine/threonine protein phosphatase"/>
    <property type="match status" value="1"/>
</dbReference>
<dbReference type="AlphaFoldDB" id="A0A367F631"/>
<dbReference type="InterPro" id="IPR029016">
    <property type="entry name" value="GAF-like_dom_sf"/>
</dbReference>
<keyword evidence="9" id="KW-0460">Magnesium</keyword>
<dbReference type="PROSITE" id="PS50112">
    <property type="entry name" value="PAS"/>
    <property type="match status" value="2"/>
</dbReference>
<reference evidence="18 19" key="1">
    <citation type="submission" date="2018-06" db="EMBL/GenBank/DDBJ databases">
        <title>Streptomyces reniochalinae sp. nov. and Streptomyces diacarnus sp. nov. from marine sponges.</title>
        <authorList>
            <person name="Li L."/>
        </authorList>
    </citation>
    <scope>NUCLEOTIDE SEQUENCE [LARGE SCALE GENOMIC DNA]</scope>
    <source>
        <strain evidence="18 19">LHW50302</strain>
    </source>
</reference>
<dbReference type="Pfam" id="PF08448">
    <property type="entry name" value="PAS_4"/>
    <property type="match status" value="2"/>
</dbReference>
<keyword evidence="8" id="KW-0067">ATP-binding</keyword>
<dbReference type="SUPFAM" id="SSF81606">
    <property type="entry name" value="PP2C-like"/>
    <property type="match status" value="1"/>
</dbReference>
<keyword evidence="10" id="KW-0904">Protein phosphatase</keyword>
<dbReference type="Pfam" id="PF07228">
    <property type="entry name" value="SpoIIE"/>
    <property type="match status" value="1"/>
</dbReference>
<keyword evidence="3" id="KW-0808">Transferase</keyword>
<dbReference type="SMART" id="SM00091">
    <property type="entry name" value="PAS"/>
    <property type="match status" value="2"/>
</dbReference>
<evidence type="ECO:0000256" key="8">
    <source>
        <dbReference type="ARBA" id="ARBA00022840"/>
    </source>
</evidence>
<dbReference type="PANTHER" id="PTHR43156">
    <property type="entry name" value="STAGE II SPORULATION PROTEIN E-RELATED"/>
    <property type="match status" value="1"/>
</dbReference>
<evidence type="ECO:0000256" key="16">
    <source>
        <dbReference type="SAM" id="MobiDB-lite"/>
    </source>
</evidence>
<evidence type="ECO:0000313" key="18">
    <source>
        <dbReference type="EMBL" id="RCG25818.1"/>
    </source>
</evidence>
<dbReference type="FunFam" id="3.30.450.40:FF:000035">
    <property type="entry name" value="PAS sensor protein"/>
    <property type="match status" value="1"/>
</dbReference>
<dbReference type="CDD" id="cd00130">
    <property type="entry name" value="PAS"/>
    <property type="match status" value="2"/>
</dbReference>
<evidence type="ECO:0000256" key="4">
    <source>
        <dbReference type="ARBA" id="ARBA00022723"/>
    </source>
</evidence>
<proteinExistence type="predicted"/>
<dbReference type="InterPro" id="IPR052016">
    <property type="entry name" value="Bact_Sigma-Reg"/>
</dbReference>
<dbReference type="GO" id="GO:0016301">
    <property type="term" value="F:kinase activity"/>
    <property type="evidence" value="ECO:0007669"/>
    <property type="project" value="UniProtKB-KW"/>
</dbReference>
<keyword evidence="4" id="KW-0479">Metal-binding</keyword>
<name>A0A367F631_9ACTN</name>
<feature type="domain" description="PAS" evidence="17">
    <location>
        <begin position="161"/>
        <end position="231"/>
    </location>
</feature>
<dbReference type="OrthoDB" id="118142at2"/>
<evidence type="ECO:0000256" key="2">
    <source>
        <dbReference type="ARBA" id="ARBA00022553"/>
    </source>
</evidence>
<feature type="domain" description="PAS" evidence="17">
    <location>
        <begin position="46"/>
        <end position="110"/>
    </location>
</feature>
<evidence type="ECO:0000256" key="12">
    <source>
        <dbReference type="ARBA" id="ARBA00047761"/>
    </source>
</evidence>
<keyword evidence="19" id="KW-1185">Reference proteome</keyword>
<dbReference type="EMBL" id="QOIM01000017">
    <property type="protein sequence ID" value="RCG25818.1"/>
    <property type="molecule type" value="Genomic_DNA"/>
</dbReference>
<comment type="function">
    <text evidence="13">Primarily acts as an independent SigF regulator that is sensitive to the osmosensory signal, mediating the cross talk of PknD with the SigF regulon. Possesses both phosphatase and kinase activities. The kinase domain functions as a classic anti-sigma factor-like kinase to phosphorylate the anti-anti-sigma factor domain at the canonical regulatory site, and the phosphatase domain antagonizes this activity.</text>
</comment>
<dbReference type="NCBIfam" id="TIGR00229">
    <property type="entry name" value="sensory_box"/>
    <property type="match status" value="2"/>
</dbReference>
<feature type="region of interest" description="Disordered" evidence="16">
    <location>
        <begin position="1"/>
        <end position="37"/>
    </location>
</feature>
<keyword evidence="11" id="KW-0464">Manganese</keyword>
<keyword evidence="5" id="KW-0547">Nucleotide-binding</keyword>
<comment type="caution">
    <text evidence="18">The sequence shown here is derived from an EMBL/GenBank/DDBJ whole genome shotgun (WGS) entry which is preliminary data.</text>
</comment>
<dbReference type="Gene3D" id="3.60.40.10">
    <property type="entry name" value="PPM-type phosphatase domain"/>
    <property type="match status" value="1"/>
</dbReference>
<dbReference type="SMART" id="SM00331">
    <property type="entry name" value="PP2C_SIG"/>
    <property type="match status" value="1"/>
</dbReference>
<evidence type="ECO:0000256" key="5">
    <source>
        <dbReference type="ARBA" id="ARBA00022741"/>
    </source>
</evidence>
<comment type="catalytic activity">
    <reaction evidence="12">
        <text>O-phospho-L-seryl-[protein] + H2O = L-seryl-[protein] + phosphate</text>
        <dbReference type="Rhea" id="RHEA:20629"/>
        <dbReference type="Rhea" id="RHEA-COMP:9863"/>
        <dbReference type="Rhea" id="RHEA-COMP:11604"/>
        <dbReference type="ChEBI" id="CHEBI:15377"/>
        <dbReference type="ChEBI" id="CHEBI:29999"/>
        <dbReference type="ChEBI" id="CHEBI:43474"/>
        <dbReference type="ChEBI" id="CHEBI:83421"/>
        <dbReference type="EC" id="3.1.3.16"/>
    </reaction>
</comment>
<dbReference type="SMART" id="SM00065">
    <property type="entry name" value="GAF"/>
    <property type="match status" value="1"/>
</dbReference>
<evidence type="ECO:0000256" key="9">
    <source>
        <dbReference type="ARBA" id="ARBA00022842"/>
    </source>
</evidence>
<dbReference type="GO" id="GO:0005524">
    <property type="term" value="F:ATP binding"/>
    <property type="evidence" value="ECO:0007669"/>
    <property type="project" value="UniProtKB-KW"/>
</dbReference>